<gene>
    <name evidence="2" type="primary">orf4</name>
</gene>
<geneLocation type="plastid" evidence="2"/>
<evidence type="ECO:0000256" key="1">
    <source>
        <dbReference type="SAM" id="Phobius"/>
    </source>
</evidence>
<dbReference type="RefSeq" id="YP_009504672.1">
    <property type="nucleotide sequence ID" value="NC_038216.1"/>
</dbReference>
<keyword evidence="1" id="KW-0472">Membrane</keyword>
<reference evidence="2" key="1">
    <citation type="journal article" date="2018" name="Adv. Bot. Res.">
        <title>Chapter Four - Comparative Plastid Genomics of Glaucophytes species.</title>
        <authorList>
            <person name="Reyes-Prieto A."/>
            <person name="Russell S."/>
            <person name="Figueroa-Martinez F."/>
            <person name="Jackson C."/>
        </authorList>
    </citation>
    <scope>NUCLEOTIDE SEQUENCE</scope>
    <source>
        <strain evidence="2">UTEX LB 2766</strain>
    </source>
</reference>
<feature type="transmembrane region" description="Helical" evidence="1">
    <location>
        <begin position="95"/>
        <end position="115"/>
    </location>
</feature>
<keyword evidence="2" id="KW-0934">Plastid</keyword>
<accession>A0A2Z4HH06</accession>
<feature type="transmembrane region" description="Helical" evidence="1">
    <location>
        <begin position="122"/>
        <end position="143"/>
    </location>
</feature>
<feature type="transmembrane region" description="Helical" evidence="1">
    <location>
        <begin position="65"/>
        <end position="89"/>
    </location>
</feature>
<keyword evidence="1" id="KW-1133">Transmembrane helix</keyword>
<evidence type="ECO:0000313" key="2">
    <source>
        <dbReference type="EMBL" id="AWW13821.1"/>
    </source>
</evidence>
<protein>
    <submittedName>
        <fullName evidence="2">Uncharacterized protein</fullName>
    </submittedName>
</protein>
<feature type="transmembrane region" description="Helical" evidence="1">
    <location>
        <begin position="149"/>
        <end position="168"/>
    </location>
</feature>
<organism evidence="2">
    <name type="scientific">Cyanophora biloba</name>
    <dbReference type="NCBI Taxonomy" id="1489483"/>
    <lineage>
        <taxon>Eukaryota</taxon>
        <taxon>Glaucocystophyceae</taxon>
        <taxon>Cyanophorales</taxon>
        <taxon>Cyanophoraceae</taxon>
        <taxon>Cyanophora</taxon>
    </lineage>
</organism>
<dbReference type="AlphaFoldDB" id="A0A2Z4HH06"/>
<name>A0A2Z4HH06_9EUKA</name>
<keyword evidence="1" id="KW-0812">Transmembrane</keyword>
<dbReference type="GeneID" id="37543974"/>
<proteinExistence type="predicted"/>
<dbReference type="EMBL" id="MG601103">
    <property type="protein sequence ID" value="AWW13821.1"/>
    <property type="molecule type" value="Genomic_DNA"/>
</dbReference>
<sequence>MNKSKIYNQFLILKTKLSIFKKKLKTFIFKIKLINLKRKLWNKNILSMLQTTFLPKKEIIKLCKLLIRFTTISVCILFITDLVSRYIAVPLLKKLIQFIFVILNFLFELFLQLINFIYTISYILYFFLDFSFEILLKILLMFINSFFNGLKYLFYKFSDLVLIIFFYLKNLKK</sequence>